<evidence type="ECO:0000256" key="1">
    <source>
        <dbReference type="SAM" id="MobiDB-lite"/>
    </source>
</evidence>
<keyword evidence="3" id="KW-1185">Reference proteome</keyword>
<feature type="compositionally biased region" description="Polar residues" evidence="1">
    <location>
        <begin position="40"/>
        <end position="49"/>
    </location>
</feature>
<dbReference type="HOGENOM" id="CLU_3144021_0_0_1"/>
<comment type="caution">
    <text evidence="2">The sequence shown here is derived from an EMBL/GenBank/DDBJ whole genome shotgun (WGS) entry which is preliminary data.</text>
</comment>
<feature type="compositionally biased region" description="Basic and acidic residues" evidence="1">
    <location>
        <begin position="11"/>
        <end position="20"/>
    </location>
</feature>
<evidence type="ECO:0000313" key="3">
    <source>
        <dbReference type="Proteomes" id="UP000024533"/>
    </source>
</evidence>
<feature type="region of interest" description="Disordered" evidence="1">
    <location>
        <begin position="1"/>
        <end position="49"/>
    </location>
</feature>
<reference evidence="2 3" key="1">
    <citation type="submission" date="2014-02" db="EMBL/GenBank/DDBJ databases">
        <title>The Genome Sequence of Trichophyton interdigitale MR816.</title>
        <authorList>
            <consortium name="The Broad Institute Genomics Platform"/>
            <person name="Cuomo C.A."/>
            <person name="White T.C."/>
            <person name="Graser Y."/>
            <person name="Martinez-Rossi N."/>
            <person name="Heitman J."/>
            <person name="Young S.K."/>
            <person name="Zeng Q."/>
            <person name="Gargeya S."/>
            <person name="Abouelleil A."/>
            <person name="Alvarado L."/>
            <person name="Chapman S.B."/>
            <person name="Gainer-Dewar J."/>
            <person name="Goldberg J."/>
            <person name="Griggs A."/>
            <person name="Gujja S."/>
            <person name="Hansen M."/>
            <person name="Howarth C."/>
            <person name="Imamovic A."/>
            <person name="Larimer J."/>
            <person name="Martinez D."/>
            <person name="Murphy C."/>
            <person name="Pearson M.D."/>
            <person name="Persinoti G."/>
            <person name="Poon T."/>
            <person name="Priest M."/>
            <person name="Roberts A.D."/>
            <person name="Saif S."/>
            <person name="Shea T.D."/>
            <person name="Sykes S.N."/>
            <person name="Wortman J."/>
            <person name="Nusbaum C."/>
            <person name="Birren B."/>
        </authorList>
    </citation>
    <scope>NUCLEOTIDE SEQUENCE [LARGE SCALE GENOMIC DNA]</scope>
    <source>
        <strain evidence="2 3">MR816</strain>
    </source>
</reference>
<gene>
    <name evidence="2" type="ORF">H109_01046</name>
</gene>
<dbReference type="AlphaFoldDB" id="A0A059JH46"/>
<sequence length="49" mass="5660">MADNNKPATEFSDKEKEVIRQKQAKKKDKRSLFVEKVINSRPNTPTGKK</sequence>
<protein>
    <submittedName>
        <fullName evidence="2">Uncharacterized protein</fullName>
    </submittedName>
</protein>
<organism evidence="2 3">
    <name type="scientific">Trichophyton interdigitale (strain MR816)</name>
    <dbReference type="NCBI Taxonomy" id="1215338"/>
    <lineage>
        <taxon>Eukaryota</taxon>
        <taxon>Fungi</taxon>
        <taxon>Dikarya</taxon>
        <taxon>Ascomycota</taxon>
        <taxon>Pezizomycotina</taxon>
        <taxon>Eurotiomycetes</taxon>
        <taxon>Eurotiomycetidae</taxon>
        <taxon>Onygenales</taxon>
        <taxon>Arthrodermataceae</taxon>
        <taxon>Trichophyton</taxon>
    </lineage>
</organism>
<evidence type="ECO:0000313" key="2">
    <source>
        <dbReference type="EMBL" id="KDB27176.1"/>
    </source>
</evidence>
<proteinExistence type="predicted"/>
<dbReference type="Proteomes" id="UP000024533">
    <property type="component" value="Unassembled WGS sequence"/>
</dbReference>
<name>A0A059JH46_TRIIM</name>
<dbReference type="EMBL" id="AOKY01000081">
    <property type="protein sequence ID" value="KDB27176.1"/>
    <property type="molecule type" value="Genomic_DNA"/>
</dbReference>
<accession>A0A059JH46</accession>